<keyword evidence="2" id="KW-0614">Plasmid</keyword>
<proteinExistence type="predicted"/>
<sequence>MKHVMDNNELIFHLIVYISTIMILPVVSKNKQLLTKTKICFSVILISLNLFIIIYFNGLDKVTYNYFIILLIVVLYILYERYKNKA</sequence>
<feature type="transmembrane region" description="Helical" evidence="1">
    <location>
        <begin position="62"/>
        <end position="79"/>
    </location>
</feature>
<keyword evidence="1" id="KW-0812">Transmembrane</keyword>
<evidence type="ECO:0000256" key="1">
    <source>
        <dbReference type="SAM" id="Phobius"/>
    </source>
</evidence>
<organism evidence="2 3">
    <name type="scientific">Paraclostridium sordellii</name>
    <name type="common">Clostridium sordellii</name>
    <dbReference type="NCBI Taxonomy" id="1505"/>
    <lineage>
        <taxon>Bacteria</taxon>
        <taxon>Bacillati</taxon>
        <taxon>Bacillota</taxon>
        <taxon>Clostridia</taxon>
        <taxon>Peptostreptococcales</taxon>
        <taxon>Peptostreptococcaceae</taxon>
        <taxon>Paraclostridium</taxon>
    </lineage>
</organism>
<keyword evidence="1" id="KW-1133">Transmembrane helix</keyword>
<dbReference type="EMBL" id="LN679999">
    <property type="protein sequence ID" value="CEJ75510.1"/>
    <property type="molecule type" value="Genomic_DNA"/>
</dbReference>
<keyword evidence="3" id="KW-1185">Reference proteome</keyword>
<dbReference type="RefSeq" id="WP_054630264.1">
    <property type="nucleotide sequence ID" value="NZ_CDNJ01000026.1"/>
</dbReference>
<dbReference type="GeneID" id="97539235"/>
<keyword evidence="1" id="KW-0472">Membrane</keyword>
<accession>A0ABP1Y192</accession>
<evidence type="ECO:0000313" key="2">
    <source>
        <dbReference type="EMBL" id="CEJ75510.1"/>
    </source>
</evidence>
<geneLocation type="plasmid" evidence="2 3">
    <name>pCS1</name>
</geneLocation>
<dbReference type="Proteomes" id="UP000032811">
    <property type="component" value="Plasmid pCS1"/>
</dbReference>
<gene>
    <name evidence="2" type="ORF">ATCC9714PCS11_00511</name>
</gene>
<feature type="transmembrane region" description="Helical" evidence="1">
    <location>
        <begin position="39"/>
        <end position="56"/>
    </location>
</feature>
<feature type="transmembrane region" description="Helical" evidence="1">
    <location>
        <begin position="12"/>
        <end position="27"/>
    </location>
</feature>
<name>A0ABP1Y192_PARSO</name>
<evidence type="ECO:0000313" key="3">
    <source>
        <dbReference type="Proteomes" id="UP000032811"/>
    </source>
</evidence>
<protein>
    <submittedName>
        <fullName evidence="2">Uncharacterized protein</fullName>
    </submittedName>
</protein>
<reference evidence="2 3" key="1">
    <citation type="submission" date="2014-11" db="EMBL/GenBank/DDBJ databases">
        <authorList>
            <person name="Aslett M.A."/>
            <person name="De Silva N."/>
        </authorList>
    </citation>
    <scope>NUCLEOTIDE SEQUENCE [LARGE SCALE GENOMIC DNA]</scope>
    <source>
        <strain evidence="2 3">ATCC9714</strain>
        <plasmid evidence="2 3">pCS1</plasmid>
    </source>
</reference>